<dbReference type="EMBL" id="CAADFV010000055">
    <property type="protein sequence ID" value="VFK59976.1"/>
    <property type="molecule type" value="Genomic_DNA"/>
</dbReference>
<keyword evidence="1" id="KW-1133">Transmembrane helix</keyword>
<reference evidence="2" key="1">
    <citation type="submission" date="2019-02" db="EMBL/GenBank/DDBJ databases">
        <authorList>
            <person name="Gruber-Vodicka R. H."/>
            <person name="Seah K. B. B."/>
        </authorList>
    </citation>
    <scope>NUCLEOTIDE SEQUENCE</scope>
    <source>
        <strain evidence="3">BECK_BY2</strain>
        <strain evidence="2">BECK_BY3</strain>
    </source>
</reference>
<gene>
    <name evidence="3" type="ORF">BECKTUN1418E_GA0071001_105516</name>
    <name evidence="2" type="ORF">BECKTUN1418F_GA0071002_10572</name>
</gene>
<keyword evidence="1" id="KW-0472">Membrane</keyword>
<dbReference type="EMBL" id="CAADFY010000057">
    <property type="protein sequence ID" value="VFK54818.1"/>
    <property type="molecule type" value="Genomic_DNA"/>
</dbReference>
<evidence type="ECO:0000256" key="1">
    <source>
        <dbReference type="SAM" id="Phobius"/>
    </source>
</evidence>
<evidence type="ECO:0000313" key="2">
    <source>
        <dbReference type="EMBL" id="VFK54818.1"/>
    </source>
</evidence>
<protein>
    <submittedName>
        <fullName evidence="2">Uncharacterized protein</fullName>
    </submittedName>
</protein>
<keyword evidence="1" id="KW-0812">Transmembrane</keyword>
<organism evidence="2">
    <name type="scientific">Candidatus Kentrum sp. TUN</name>
    <dbReference type="NCBI Taxonomy" id="2126343"/>
    <lineage>
        <taxon>Bacteria</taxon>
        <taxon>Pseudomonadati</taxon>
        <taxon>Pseudomonadota</taxon>
        <taxon>Gammaproteobacteria</taxon>
        <taxon>Candidatus Kentrum</taxon>
    </lineage>
</organism>
<evidence type="ECO:0000313" key="3">
    <source>
        <dbReference type="EMBL" id="VFK59976.1"/>
    </source>
</evidence>
<proteinExistence type="predicted"/>
<accession>A0A450ZM78</accession>
<feature type="transmembrane region" description="Helical" evidence="1">
    <location>
        <begin position="32"/>
        <end position="53"/>
    </location>
</feature>
<name>A0A450ZM78_9GAMM</name>
<sequence length="65" mass="6901">MPLPVPALGTGMVVMNSAFSEASRSDMRSLTPISLSVMLVVLVLVLIADFLFLPPLSIRVDLSGD</sequence>
<dbReference type="AlphaFoldDB" id="A0A450ZM78"/>